<evidence type="ECO:0000259" key="21">
    <source>
        <dbReference type="Pfam" id="PF00136"/>
    </source>
</evidence>
<dbReference type="Gene3D" id="1.10.132.60">
    <property type="entry name" value="DNA polymerase family B, C-terminal domain"/>
    <property type="match status" value="1"/>
</dbReference>
<reference evidence="25 26" key="1">
    <citation type="journal article" date="2018" name="Nat. Ecol. Evol.">
        <title>Shark genomes provide insights into elasmobranch evolution and the origin of vertebrates.</title>
        <authorList>
            <person name="Hara Y"/>
            <person name="Yamaguchi K"/>
            <person name="Onimaru K"/>
            <person name="Kadota M"/>
            <person name="Koyanagi M"/>
            <person name="Keeley SD"/>
            <person name="Tatsumi K"/>
            <person name="Tanaka K"/>
            <person name="Motone F"/>
            <person name="Kageyama Y"/>
            <person name="Nozu R"/>
            <person name="Adachi N"/>
            <person name="Nishimura O"/>
            <person name="Nakagawa R"/>
            <person name="Tanegashima C"/>
            <person name="Kiyatake I"/>
            <person name="Matsumoto R"/>
            <person name="Murakumo K"/>
            <person name="Nishida K"/>
            <person name="Terakita A"/>
            <person name="Kuratani S"/>
            <person name="Sato K"/>
            <person name="Hyodo S Kuraku.S."/>
        </authorList>
    </citation>
    <scope>NUCLEOTIDE SEQUENCE [LARGE SCALE GENOMIC DNA]</scope>
</reference>
<dbReference type="InterPro" id="IPR006172">
    <property type="entry name" value="DNA-dir_DNA_pol_B"/>
</dbReference>
<proteinExistence type="inferred from homology"/>
<feature type="region of interest" description="Disordered" evidence="20">
    <location>
        <begin position="1587"/>
        <end position="1655"/>
    </location>
</feature>
<feature type="compositionally biased region" description="Polar residues" evidence="20">
    <location>
        <begin position="741"/>
        <end position="763"/>
    </location>
</feature>
<feature type="region of interest" description="Disordered" evidence="20">
    <location>
        <begin position="827"/>
        <end position="871"/>
    </location>
</feature>
<dbReference type="SMART" id="SM00486">
    <property type="entry name" value="POLBc"/>
    <property type="match status" value="1"/>
</dbReference>
<evidence type="ECO:0000256" key="15">
    <source>
        <dbReference type="ARBA" id="ARBA00023242"/>
    </source>
</evidence>
<dbReference type="InterPro" id="IPR032757">
    <property type="entry name" value="DUF4683"/>
</dbReference>
<dbReference type="GO" id="GO:0003887">
    <property type="term" value="F:DNA-directed DNA polymerase activity"/>
    <property type="evidence" value="ECO:0007669"/>
    <property type="project" value="UniProtKB-KW"/>
</dbReference>
<evidence type="ECO:0000256" key="19">
    <source>
        <dbReference type="ARBA" id="ARBA00075683"/>
    </source>
</evidence>
<keyword evidence="12" id="KW-0408">Iron</keyword>
<dbReference type="EC" id="2.7.7.7" evidence="4"/>
<dbReference type="CDD" id="cd22287">
    <property type="entry name" value="REV3L_RBD"/>
    <property type="match status" value="1"/>
</dbReference>
<keyword evidence="13" id="KW-0411">Iron-sulfur</keyword>
<evidence type="ECO:0000256" key="12">
    <source>
        <dbReference type="ARBA" id="ARBA00023004"/>
    </source>
</evidence>
<feature type="compositionally biased region" description="Basic and acidic residues" evidence="20">
    <location>
        <begin position="1115"/>
        <end position="1124"/>
    </location>
</feature>
<dbReference type="GO" id="GO:0051536">
    <property type="term" value="F:iron-sulfur cluster binding"/>
    <property type="evidence" value="ECO:0007669"/>
    <property type="project" value="UniProtKB-KW"/>
</dbReference>
<feature type="region of interest" description="Disordered" evidence="20">
    <location>
        <begin position="1025"/>
        <end position="1161"/>
    </location>
</feature>
<dbReference type="PANTHER" id="PTHR45812">
    <property type="entry name" value="DNA POLYMERASE ZETA CATALYTIC SUBUNIT"/>
    <property type="match status" value="1"/>
</dbReference>
<sequence>MKIYLYNPLMVKRVCELLQGGAVMNKSYQPYEAHLPYLLQLFIDHNLYGMNLIHLAAVKFRKTRRKGDQYGKCPPENACSKSSNFSSKENEKLWKSPISTKPKGSPTSTEKSFTCSFLRWEEEDIPSSLVLEDIDRQSTCELEVDAVAADVLNRSEIEAQVGRNPGLQAIWDDEKQRRRENNMSSQIESPDSQDRGSVNVTENERIFQRRIKEILQQNNYSVFLSQPVEEIEEFEMLPSNLTLHVDVMSPEALACTPANLVEIHSDAKRVSQGNAETEEAIVDEGTILNMMESSQTFHSSSQRLIQSPILNASQDEAIVHLLAGLEEDGFGNARSPFAPGRSSQQQSAGNCSYQQNSDDEENEPEIQKEELELSLIMSQRWDGDFPDNVGKMRFSEKNLSDCSSEEDNAFSDGQMEWRGNRSMMANLSIPQLDGAADENTDNTLNEDGSRGHSTLAVRDKVLAKTTFHKEPVILELPSSDHVGLQYNHASTAPHTLDGLNSTELPSYQNSFIAKKPEHSVSNFSNETSYDLKYCAPTEEIGLCNVKFVDADMVDRSADSVCESKHITNDYENHVPSHTDKHQRVKRYISINCEKNLSFTHHRNLTSEDEFHSNSTLGCLVGRRANKVPLASNKKENSMYDKPLVPLIGIKNGVQLFEEHATDAEGNIEKSRNELKIRYEDFQATQREKTVIDQHEAQYTFFPSVVLPNCLKCPEKASNRPSKLQKQDDRRLKLKLSKKKSNGAQLTENPTTAKMKRAQSTELNSCSNRVLQNEGSLDHHSMKSLDHGLHLESQIFNKEGSPENGLEGQSFRLACSKYTLRTKRKVSYEAEDSEHGQGSEVFKTSPIRPECSKANDNSADCTQRSRKRRRLNKKEPPVIIKYIIINRFKGRKNMLVKIGKVDSNEDHVVLDDDKLQKYHKISPLKDWWPKVTEPPLVIKPFATPTPKRGKKAKVQSSLKKRAGRFKKLQRKRKLNVASQTSVKRSTFTKKVEFSPLSPPSPCYSAEADDCSTEYKDVMYKLGFMSERLPSPSKPSPPRCWSPSEMQGDGMPSIESTEDDVLGRDSDPCALNNSDQVLQGNRNGGKKQGLKSRKKSPCNAGTTAKKRRVSQKTKQVTNDEKDEQQLKQRKKTRKKWTRKQKNTIPYSAEKQGTLQISETQEQKRSSELIGAELNSSSKDKAINRFCGNFENVHVAESDPISKTDEQPNIPLSICSTGHLPSTQPYSEEIQGDSGGYYCSLLEADDNPNLPDFSYPPGEQVSDTLSQLATCSQSQLHSSLPFSLSKTGPSCGRSESIYMLDNKTQMTDNFQLSMGTSLVSQAALTLHQGEHCFDHLMAPSTDQPPPQSLQYSHLPVQSTEDMFRLQRNNPMQQRPQLMSRTKAGGPLVPEARERQNGEGMQMYKSDQKSAFSQSELEVDGKVNYPSQSFQRPKAHQQSKPTLLISEVNQHSPYPQTNSVIDLPVRISTVTSENDGQGLNLTPCSHNNLVKKVLEREQETGNILDISDFTPPRIKQRSVSETFLETNIMPPAPKSELNLRIDGQVPVGNGQSSLIVLRELLQKRQQKAQQGNVQASSPKALFHRSISCPNEQNELHKSPANTDFSGFLPAAHSTSPKDFGSKKPKNPRNAKIAQKKAKTSKRDLTKKSQTSQTKCPFSDDSPVFHSDAGFDSYSFESLSPELPPSYNFDINTVGQTRYCTIYSGCQFMPAAEQNLPQKFLSDVVQESVPAQAIMEPCAYKSQSSKMQHSDQVHQPSENTEWSRPGSISPDLFEKSFLDDGDKLKQFNKNSDMPIQNVLSSSSESSCTHLSGMSTLELKDQTPNHCHDSLENETSCSPVKSSMGQIMLLDEGGGRECDRSDVCLSALSTGSSPNGALGFIGEDMAAINCEDPELCASKYSNGSPATSHSSPASVSSPLQTKNSCYISRTSGAHILKPLMSPPSREEIVATLFDHNLAETVYQEPFCSDPSDAPEKPREIGGQLLMVETRLPNELPEFDGDFSLEGLQFWKTALSAMTQNARPGSPAFTGNRHSTAQRMGASLGASEDRKIIILPCKSPPSLQRVQLWLQAKREYEQSKKRSKHRPGRTENTNQNLCLPPSPECGASPAEELTEAVSAVLGQGQAVKHAELSEAPSSPETPLLKEVPEQNNVKPQSPANQPTKVTQPFEDDDDYYRGYSSPDSPLLSPWQQPASPNARQWEINEENGDIIKPTSPFSTETAAEDCPPLTSGSVPSNTGQCDEQPLERSPLQSKTKTAENSASVLHSTPFTPRIRSDGIPDVLYCTPIQMEPRLQKTSQRRASNSDTLRRVLLTTQLKNQFAFQPTKKSVSQIEGPTLNNSYGFKVSQQNLQEAKALHEVQYLVLMSMELHARSRRDLEPDPEFDPICALFYCVSSDALLPQTNKTEVIGAIIIDKDHICSNKGASPSGLGSKAPLLVRSAVTGLQVSYVNDEKELFQELINIIRRYDPDILLGYEVQMHSWGYLFQRAAALEFDLCRMISRIPDDDKENRFAPERDEYGATTMSEINIVGRIILNVWRMMRSEVALNNYSFENVAFHVLHQRFPLFSFRVLSDWFDNKTDLYRWKMVDHYICHVRGNLQLLEQLDLIGRTSELARLFGILFYHVLTRGAQYRVESMMLRVAKPMNYIAVTPSIQQRSRMRAPQCIPLVMEPESRFYSNSVLVLDFQSLYPSIIIAYNYCYSTCLGNIDYLGKEEEFKFGCISQKVPPELLHRLWNDITISPNGVAFVKPAVRKGVLPSMLEEILKTRIMVKQSMKAHKKDKALTKLLHARQLGLKLIANFTYGYTAANFSGRMPCVEIGDSIVLKARETLERAIKFVNETKKWGARVVYGDTDSMFVLLKGATKEQAFKIGQEIADAVTATNPKPVKLKFEKVYLPCVLQSKKRYVGYMYESLDQKDPVFDAKGIETVRRDSCPAVSKILERSIKLLFETRDISQIKQYVQRQCTKVLEGKASMQDLTFAKEYRGSNSYRPGACVPALELTRRMLSYDRRSEPRAGERVPYVIVYGVPGVPLIQLVRRPIEVLQDPSLRLNATYYITKQILPPLNRVFSLIGVDVFSWYHELPRIQKAFSTARNEQDARKGTISQYFTTLHCPVCDELTQLGICNKCRSNPQQVAVILHQEIREWEWKQARLLKICRNCSGCVDRQVQCVSLDCPVLYKLFTVSRDLTKAPYLRQLLDQF</sequence>
<dbReference type="EMBL" id="BFAA01004024">
    <property type="protein sequence ID" value="GCB63556.1"/>
    <property type="molecule type" value="Genomic_DNA"/>
</dbReference>
<evidence type="ECO:0000256" key="17">
    <source>
        <dbReference type="ARBA" id="ARBA00059263"/>
    </source>
</evidence>
<dbReference type="InterPro" id="IPR006134">
    <property type="entry name" value="DNA-dir_DNA_pol_B_multi_dom"/>
</dbReference>
<dbReference type="GO" id="GO:0003677">
    <property type="term" value="F:DNA binding"/>
    <property type="evidence" value="ECO:0007669"/>
    <property type="project" value="InterPro"/>
</dbReference>
<dbReference type="InterPro" id="IPR023211">
    <property type="entry name" value="DNA_pol_palm_dom_sf"/>
</dbReference>
<feature type="region of interest" description="Disordered" evidence="20">
    <location>
        <begin position="332"/>
        <end position="366"/>
    </location>
</feature>
<dbReference type="PROSITE" id="PS00116">
    <property type="entry name" value="DNA_POLYMERASE_B"/>
    <property type="match status" value="1"/>
</dbReference>
<organism evidence="25 26">
    <name type="scientific">Scyliorhinus torazame</name>
    <name type="common">Cloudy catshark</name>
    <name type="synonym">Catulus torazame</name>
    <dbReference type="NCBI Taxonomy" id="75743"/>
    <lineage>
        <taxon>Eukaryota</taxon>
        <taxon>Metazoa</taxon>
        <taxon>Chordata</taxon>
        <taxon>Craniata</taxon>
        <taxon>Vertebrata</taxon>
        <taxon>Chondrichthyes</taxon>
        <taxon>Elasmobranchii</taxon>
        <taxon>Galeomorphii</taxon>
        <taxon>Galeoidea</taxon>
        <taxon>Carcharhiniformes</taxon>
        <taxon>Scyliorhinidae</taxon>
        <taxon>Scyliorhinus</taxon>
    </lineage>
</organism>
<dbReference type="SUPFAM" id="SSF56672">
    <property type="entry name" value="DNA/RNA polymerases"/>
    <property type="match status" value="1"/>
</dbReference>
<evidence type="ECO:0000256" key="20">
    <source>
        <dbReference type="SAM" id="MobiDB-lite"/>
    </source>
</evidence>
<feature type="compositionally biased region" description="Polar residues" evidence="20">
    <location>
        <begin position="2243"/>
        <end position="2263"/>
    </location>
</feature>
<dbReference type="InterPro" id="IPR017964">
    <property type="entry name" value="DNA-dir_DNA_pol_B_CS"/>
</dbReference>
<dbReference type="Pfam" id="PF03104">
    <property type="entry name" value="DNA_pol_B_exo1"/>
    <property type="match status" value="1"/>
</dbReference>
<evidence type="ECO:0000256" key="16">
    <source>
        <dbReference type="ARBA" id="ARBA00049244"/>
    </source>
</evidence>
<evidence type="ECO:0000256" key="5">
    <source>
        <dbReference type="ARBA" id="ARBA00021589"/>
    </source>
</evidence>
<comment type="caution">
    <text evidence="25">The sequence shown here is derived from an EMBL/GenBank/DDBJ whole genome shotgun (WGS) entry which is preliminary data.</text>
</comment>
<feature type="region of interest" description="Disordered" evidence="20">
    <location>
        <begin position="433"/>
        <end position="452"/>
    </location>
</feature>
<evidence type="ECO:0000256" key="18">
    <source>
        <dbReference type="ARBA" id="ARBA00066163"/>
    </source>
</evidence>
<evidence type="ECO:0000256" key="14">
    <source>
        <dbReference type="ARBA" id="ARBA00023204"/>
    </source>
</evidence>
<feature type="region of interest" description="Disordered" evidence="20">
    <location>
        <begin position="175"/>
        <end position="198"/>
    </location>
</feature>
<comment type="subunit">
    <text evidence="18">Heterodimer with MAD2L2. This dimer forms the minimal DNA polymerase zeta complex (Pol-zeta2), with REV3L bearing DNA polymerase catalytic activity, although its activity is very low in this context. Component of the tetrameric Pol-zeta complex (Pol-zeta4), which consists of REV3L, MAD2L2, POLD2 and POLD3; Pol-zeta4 is the fully active form of DNA polymerase zeta.</text>
</comment>
<evidence type="ECO:0000256" key="6">
    <source>
        <dbReference type="ARBA" id="ARBA00022679"/>
    </source>
</evidence>
<dbReference type="Gene3D" id="3.30.420.10">
    <property type="entry name" value="Ribonuclease H-like superfamily/Ribonuclease H"/>
    <property type="match status" value="1"/>
</dbReference>
<dbReference type="Gene3D" id="3.30.342.10">
    <property type="entry name" value="DNA Polymerase, chain B, domain 1"/>
    <property type="match status" value="1"/>
</dbReference>
<dbReference type="FunFam" id="1.10.287.690:FF:000002">
    <property type="entry name" value="DNA polymerase zeta"/>
    <property type="match status" value="1"/>
</dbReference>
<feature type="domain" description="DUF4683" evidence="24">
    <location>
        <begin position="667"/>
        <end position="1042"/>
    </location>
</feature>
<feature type="compositionally biased region" description="Polar residues" evidence="20">
    <location>
        <begin position="2182"/>
        <end position="2191"/>
    </location>
</feature>
<dbReference type="GO" id="GO:0031981">
    <property type="term" value="C:nuclear lumen"/>
    <property type="evidence" value="ECO:0007669"/>
    <property type="project" value="UniProtKB-ARBA"/>
</dbReference>
<keyword evidence="10" id="KW-0862">Zinc</keyword>
<dbReference type="Pfam" id="PF15735">
    <property type="entry name" value="DUF4683"/>
    <property type="match status" value="1"/>
</dbReference>
<evidence type="ECO:0000256" key="8">
    <source>
        <dbReference type="ARBA" id="ARBA00022723"/>
    </source>
</evidence>
<dbReference type="Pfam" id="PF14260">
    <property type="entry name" value="zf-C4pol"/>
    <property type="match status" value="1"/>
</dbReference>
<dbReference type="InterPro" id="IPR036397">
    <property type="entry name" value="RNaseH_sf"/>
</dbReference>
<comment type="function">
    <text evidence="17">Catalytic subunit of the DNA polymerase zeta complex, an error-prone polymerase specialized in translesion DNA synthesis (TLS). Lacks an intrinsic 3'-5' exonuclease activity and thus has no proofreading function.</text>
</comment>
<feature type="region of interest" description="Disordered" evidence="20">
    <location>
        <begin position="2143"/>
        <end position="2265"/>
    </location>
</feature>
<keyword evidence="11" id="KW-0239">DNA-directed DNA polymerase</keyword>
<dbReference type="GO" id="GO:0016035">
    <property type="term" value="C:zeta DNA polymerase complex"/>
    <property type="evidence" value="ECO:0007669"/>
    <property type="project" value="InterPro"/>
</dbReference>
<dbReference type="InterPro" id="IPR030559">
    <property type="entry name" value="PolZ_Rev3"/>
</dbReference>
<evidence type="ECO:0000256" key="7">
    <source>
        <dbReference type="ARBA" id="ARBA00022695"/>
    </source>
</evidence>
<dbReference type="InterPro" id="IPR012337">
    <property type="entry name" value="RNaseH-like_sf"/>
</dbReference>
<gene>
    <name evidence="25" type="ORF">scyTo_0009680</name>
</gene>
<feature type="compositionally biased region" description="Polar residues" evidence="20">
    <location>
        <begin position="1148"/>
        <end position="1157"/>
    </location>
</feature>
<dbReference type="GO" id="GO:0000166">
    <property type="term" value="F:nucleotide binding"/>
    <property type="evidence" value="ECO:0007669"/>
    <property type="project" value="InterPro"/>
</dbReference>
<dbReference type="CDD" id="cd05534">
    <property type="entry name" value="POLBc_zeta"/>
    <property type="match status" value="1"/>
</dbReference>
<feature type="compositionally biased region" description="Basic residues" evidence="20">
    <location>
        <begin position="1082"/>
        <end position="1094"/>
    </location>
</feature>
<feature type="compositionally biased region" description="Polar residues" evidence="20">
    <location>
        <begin position="2223"/>
        <end position="2234"/>
    </location>
</feature>
<evidence type="ECO:0000256" key="11">
    <source>
        <dbReference type="ARBA" id="ARBA00022932"/>
    </source>
</evidence>
<protein>
    <recommendedName>
        <fullName evidence="5">DNA polymerase zeta catalytic subunit</fullName>
        <ecNumber evidence="4">2.7.7.7</ecNumber>
    </recommendedName>
    <alternativeName>
        <fullName evidence="19">Protein reversionless 3-like</fullName>
    </alternativeName>
</protein>
<keyword evidence="14" id="KW-0234">DNA repair</keyword>
<feature type="region of interest" description="Disordered" evidence="20">
    <location>
        <begin position="1736"/>
        <end position="1763"/>
    </location>
</feature>
<keyword evidence="26" id="KW-1185">Reference proteome</keyword>
<dbReference type="Gene3D" id="1.10.287.690">
    <property type="entry name" value="Helix hairpin bin"/>
    <property type="match status" value="1"/>
</dbReference>
<feature type="compositionally biased region" description="Polar residues" evidence="20">
    <location>
        <begin position="182"/>
        <end position="198"/>
    </location>
</feature>
<evidence type="ECO:0000256" key="9">
    <source>
        <dbReference type="ARBA" id="ARBA00022763"/>
    </source>
</evidence>
<keyword evidence="15" id="KW-0539">Nucleus</keyword>
<dbReference type="FunFam" id="1.10.132.60:FF:000005">
    <property type="entry name" value="Putative DNA polymerase zeta catalytic subunit"/>
    <property type="match status" value="1"/>
</dbReference>
<feature type="compositionally biased region" description="Basic residues" evidence="20">
    <location>
        <begin position="946"/>
        <end position="957"/>
    </location>
</feature>
<feature type="region of interest" description="Disordered" evidence="20">
    <location>
        <begin position="938"/>
        <end position="957"/>
    </location>
</feature>
<dbReference type="Gene3D" id="3.90.1600.10">
    <property type="entry name" value="Palm domain of DNA polymerase"/>
    <property type="match status" value="1"/>
</dbReference>
<keyword evidence="6" id="KW-0808">Transferase</keyword>
<feature type="region of interest" description="Disordered" evidence="20">
    <location>
        <begin position="734"/>
        <end position="763"/>
    </location>
</feature>
<keyword evidence="9" id="KW-0227">DNA damage</keyword>
<feature type="domain" description="DNA-directed DNA polymerase family B multifunctional" evidence="21">
    <location>
        <begin position="2615"/>
        <end position="3064"/>
    </location>
</feature>
<keyword evidence="7" id="KW-0548">Nucleotidyltransferase</keyword>
<dbReference type="SUPFAM" id="SSF53098">
    <property type="entry name" value="Ribonuclease H-like"/>
    <property type="match status" value="1"/>
</dbReference>
<feature type="domain" description="C4-type zinc-finger of DNA polymerase delta" evidence="23">
    <location>
        <begin position="3106"/>
        <end position="3173"/>
    </location>
</feature>
<evidence type="ECO:0000313" key="26">
    <source>
        <dbReference type="Proteomes" id="UP000288216"/>
    </source>
</evidence>
<dbReference type="PRINTS" id="PR00106">
    <property type="entry name" value="DNAPOLB"/>
</dbReference>
<dbReference type="OrthoDB" id="2414538at2759"/>
<evidence type="ECO:0000256" key="13">
    <source>
        <dbReference type="ARBA" id="ARBA00023014"/>
    </source>
</evidence>
<accession>A0A401NRQ3</accession>
<dbReference type="GO" id="GO:0042276">
    <property type="term" value="P:error-prone translesion synthesis"/>
    <property type="evidence" value="ECO:0007669"/>
    <property type="project" value="TreeGrafter"/>
</dbReference>
<feature type="compositionally biased region" description="Polar residues" evidence="20">
    <location>
        <begin position="1069"/>
        <end position="1079"/>
    </location>
</feature>
<name>A0A401NRQ3_SCYTO</name>
<evidence type="ECO:0000259" key="23">
    <source>
        <dbReference type="Pfam" id="PF14260"/>
    </source>
</evidence>
<feature type="region of interest" description="Disordered" evidence="20">
    <location>
        <begin position="2070"/>
        <end position="2102"/>
    </location>
</feature>
<dbReference type="CDD" id="cd05778">
    <property type="entry name" value="DNA_polB_zeta_exo"/>
    <property type="match status" value="1"/>
</dbReference>
<keyword evidence="8" id="KW-0479">Metal-binding</keyword>
<comment type="subcellular location">
    <subcellularLocation>
        <location evidence="2">Nucleus</location>
    </subcellularLocation>
</comment>
<dbReference type="FunFam" id="3.30.420.10:FF:000024">
    <property type="entry name" value="DNA polymerase zeta catalytic subunit"/>
    <property type="match status" value="1"/>
</dbReference>
<evidence type="ECO:0000256" key="3">
    <source>
        <dbReference type="ARBA" id="ARBA00005755"/>
    </source>
</evidence>
<comment type="similarity">
    <text evidence="3">Belongs to the DNA polymerase type-B family.</text>
</comment>
<dbReference type="InterPro" id="IPR006133">
    <property type="entry name" value="DNA-dir_DNA_pol_B_exonuc"/>
</dbReference>
<feature type="compositionally biased region" description="Basic residues" evidence="20">
    <location>
        <begin position="1125"/>
        <end position="1139"/>
    </location>
</feature>
<dbReference type="InterPro" id="IPR042087">
    <property type="entry name" value="DNA_pol_B_thumb"/>
</dbReference>
<feature type="region of interest" description="Disordered" evidence="20">
    <location>
        <begin position="90"/>
        <end position="110"/>
    </location>
</feature>
<feature type="compositionally biased region" description="Polar residues" evidence="20">
    <location>
        <begin position="341"/>
        <end position="356"/>
    </location>
</feature>
<feature type="compositionally biased region" description="Polar residues" evidence="20">
    <location>
        <begin position="1748"/>
        <end position="1757"/>
    </location>
</feature>
<evidence type="ECO:0000256" key="2">
    <source>
        <dbReference type="ARBA" id="ARBA00004123"/>
    </source>
</evidence>
<evidence type="ECO:0000256" key="1">
    <source>
        <dbReference type="ARBA" id="ARBA00001966"/>
    </source>
</evidence>
<evidence type="ECO:0000256" key="10">
    <source>
        <dbReference type="ARBA" id="ARBA00022833"/>
    </source>
</evidence>
<dbReference type="InterPro" id="IPR043502">
    <property type="entry name" value="DNA/RNA_pol_sf"/>
</dbReference>
<dbReference type="STRING" id="75743.A0A401NRQ3"/>
<dbReference type="GO" id="GO:0000724">
    <property type="term" value="P:double-strand break repair via homologous recombination"/>
    <property type="evidence" value="ECO:0007669"/>
    <property type="project" value="TreeGrafter"/>
</dbReference>
<comment type="catalytic activity">
    <reaction evidence="16">
        <text>DNA(n) + a 2'-deoxyribonucleoside 5'-triphosphate = DNA(n+1) + diphosphate</text>
        <dbReference type="Rhea" id="RHEA:22508"/>
        <dbReference type="Rhea" id="RHEA-COMP:17339"/>
        <dbReference type="Rhea" id="RHEA-COMP:17340"/>
        <dbReference type="ChEBI" id="CHEBI:33019"/>
        <dbReference type="ChEBI" id="CHEBI:61560"/>
        <dbReference type="ChEBI" id="CHEBI:173112"/>
        <dbReference type="EC" id="2.7.7.7"/>
    </reaction>
</comment>
<dbReference type="PANTHER" id="PTHR45812:SF1">
    <property type="entry name" value="DNA POLYMERASE ZETA CATALYTIC SUBUNIT"/>
    <property type="match status" value="1"/>
</dbReference>
<evidence type="ECO:0000259" key="24">
    <source>
        <dbReference type="Pfam" id="PF15735"/>
    </source>
</evidence>
<dbReference type="Proteomes" id="UP000288216">
    <property type="component" value="Unassembled WGS sequence"/>
</dbReference>
<dbReference type="InterPro" id="IPR025687">
    <property type="entry name" value="Znf-C4pol"/>
</dbReference>
<dbReference type="GO" id="GO:0046872">
    <property type="term" value="F:metal ion binding"/>
    <property type="evidence" value="ECO:0007669"/>
    <property type="project" value="UniProtKB-KW"/>
</dbReference>
<feature type="compositionally biased region" description="Polar residues" evidence="20">
    <location>
        <begin position="2143"/>
        <end position="2159"/>
    </location>
</feature>
<evidence type="ECO:0000313" key="25">
    <source>
        <dbReference type="EMBL" id="GCB63556.1"/>
    </source>
</evidence>
<evidence type="ECO:0000256" key="4">
    <source>
        <dbReference type="ARBA" id="ARBA00012417"/>
    </source>
</evidence>
<evidence type="ECO:0000259" key="22">
    <source>
        <dbReference type="Pfam" id="PF03104"/>
    </source>
</evidence>
<feature type="compositionally biased region" description="Basic residues" evidence="20">
    <location>
        <begin position="1618"/>
        <end position="1635"/>
    </location>
</feature>
<feature type="domain" description="DNA-directed DNA polymerase family B exonuclease" evidence="22">
    <location>
        <begin position="2320"/>
        <end position="2548"/>
    </location>
</feature>
<dbReference type="OMA" id="MAAINCE"/>
<comment type="cofactor">
    <cofactor evidence="1">
        <name>[4Fe-4S] cluster</name>
        <dbReference type="ChEBI" id="CHEBI:49883"/>
    </cofactor>
</comment>
<dbReference type="Pfam" id="PF00136">
    <property type="entry name" value="DNA_pol_B"/>
    <property type="match status" value="1"/>
</dbReference>